<keyword evidence="3" id="KW-1185">Reference proteome</keyword>
<dbReference type="AlphaFoldDB" id="A0A370DIA3"/>
<evidence type="ECO:0000256" key="1">
    <source>
        <dbReference type="SAM" id="SignalP"/>
    </source>
</evidence>
<proteinExistence type="predicted"/>
<evidence type="ECO:0000313" key="2">
    <source>
        <dbReference type="EMBL" id="RDH84027.1"/>
    </source>
</evidence>
<dbReference type="EMBL" id="QFXC01000008">
    <property type="protein sequence ID" value="RDH84027.1"/>
    <property type="molecule type" value="Genomic_DNA"/>
</dbReference>
<sequence length="426" mass="46168">MSIKLTQKLSSVAICSASMLVSVAFNAQATGVIPPDPDTFLTFLERHVPEDAVSATAYYAAVDPDGKKTTYADWLVETGFINNRGDYSTTGPFDVNPDSTTVVHQNIADLGFIRRVTARCEPSCTDPNPNIYSVIENYPTFDDAANRTNRLASVTMERVSAADGSSPSNKIITFYAYTGADSRNQLNSAGESIPFQPDLDGRGEKPIPGLCNTCHGGTPEKLKKDGSYANSGNTGALFLPMDLNNFAFDPNLARGLTKADQQTAYKKMNQVALITHRGTKDEDEVAGGSRLPGGHELIEGWYGGPGMPGNIFNGDFVPPGWLPPAAPVGVDELYLKSVAPGCRACHVQQERALDFATYEGFMVFEDAHKELVLNVECGLSDDPKIREKADNQAVMPLALETYKKFWESEEAAVFKDHLGTVDCNDL</sequence>
<keyword evidence="1" id="KW-0732">Signal</keyword>
<evidence type="ECO:0000313" key="3">
    <source>
        <dbReference type="Proteomes" id="UP000254266"/>
    </source>
</evidence>
<evidence type="ECO:0008006" key="4">
    <source>
        <dbReference type="Google" id="ProtNLM"/>
    </source>
</evidence>
<dbReference type="Proteomes" id="UP000254266">
    <property type="component" value="Unassembled WGS sequence"/>
</dbReference>
<gene>
    <name evidence="2" type="ORF">DIZ80_07795</name>
</gene>
<protein>
    <recommendedName>
        <fullName evidence="4">Cytochrome c domain-containing protein</fullName>
    </recommendedName>
</protein>
<accession>A0A370DIA3</accession>
<feature type="chain" id="PRO_5016909847" description="Cytochrome c domain-containing protein" evidence="1">
    <location>
        <begin position="30"/>
        <end position="426"/>
    </location>
</feature>
<reference evidence="2 3" key="1">
    <citation type="journal article" date="2018" name="ISME J.">
        <title>Endosymbiont genomes yield clues of tubeworm success.</title>
        <authorList>
            <person name="Li Y."/>
            <person name="Liles M.R."/>
            <person name="Halanych K.M."/>
        </authorList>
    </citation>
    <scope>NUCLEOTIDE SEQUENCE [LARGE SCALE GENOMIC DNA]</scope>
    <source>
        <strain evidence="2">A1464</strain>
    </source>
</reference>
<name>A0A370DIA3_9GAMM</name>
<comment type="caution">
    <text evidence="2">The sequence shown here is derived from an EMBL/GenBank/DDBJ whole genome shotgun (WGS) entry which is preliminary data.</text>
</comment>
<organism evidence="2 3">
    <name type="scientific">endosymbiont of Galathealinum brachiosum</name>
    <dbReference type="NCBI Taxonomy" id="2200906"/>
    <lineage>
        <taxon>Bacteria</taxon>
        <taxon>Pseudomonadati</taxon>
        <taxon>Pseudomonadota</taxon>
        <taxon>Gammaproteobacteria</taxon>
        <taxon>sulfur-oxidizing symbionts</taxon>
    </lineage>
</organism>
<feature type="signal peptide" evidence="1">
    <location>
        <begin position="1"/>
        <end position="29"/>
    </location>
</feature>